<dbReference type="Proteomes" id="UP000295325">
    <property type="component" value="Unassembled WGS sequence"/>
</dbReference>
<evidence type="ECO:0000256" key="1">
    <source>
        <dbReference type="SAM" id="SignalP"/>
    </source>
</evidence>
<keyword evidence="3" id="KW-1185">Reference proteome</keyword>
<comment type="caution">
    <text evidence="2">The sequence shown here is derived from an EMBL/GenBank/DDBJ whole genome shotgun (WGS) entry which is preliminary data.</text>
</comment>
<gene>
    <name evidence="2" type="ORF">EDD71_111121</name>
</gene>
<reference evidence="2 3" key="1">
    <citation type="submission" date="2019-03" db="EMBL/GenBank/DDBJ databases">
        <title>Genomic Encyclopedia of Type Strains, Phase IV (KMG-IV): sequencing the most valuable type-strain genomes for metagenomic binning, comparative biology and taxonomic classification.</title>
        <authorList>
            <person name="Goeker M."/>
        </authorList>
    </citation>
    <scope>NUCLEOTIDE SEQUENCE [LARGE SCALE GENOMIC DNA]</scope>
    <source>
        <strain evidence="2 3">DSM 24455</strain>
    </source>
</reference>
<dbReference type="AlphaFoldDB" id="A0A4R7KSR5"/>
<dbReference type="OrthoDB" id="2518519at2"/>
<feature type="signal peptide" evidence="1">
    <location>
        <begin position="1"/>
        <end position="26"/>
    </location>
</feature>
<dbReference type="EMBL" id="SOAZ01000011">
    <property type="protein sequence ID" value="TDT58469.1"/>
    <property type="molecule type" value="Genomic_DNA"/>
</dbReference>
<feature type="chain" id="PRO_5020532263" evidence="1">
    <location>
        <begin position="27"/>
        <end position="417"/>
    </location>
</feature>
<protein>
    <submittedName>
        <fullName evidence="2">Uncharacterized protein</fullName>
    </submittedName>
</protein>
<proteinExistence type="predicted"/>
<evidence type="ECO:0000313" key="3">
    <source>
        <dbReference type="Proteomes" id="UP000295325"/>
    </source>
</evidence>
<name>A0A4R7KSR5_9CLOT</name>
<keyword evidence="1" id="KW-0732">Signal</keyword>
<sequence length="417" mass="46432">MKLKKKTAMLISLAVGVFLFGSTALAEIASKGGYEQMKDALKITADNMATKMKSYTTDMSFVMKDNGNVIYSDNIVTKIDVSKKVEEITETRVDGNKKFESFRYRDRERYINYNSDQDVYYVHELSGSGKEDVFLPNQNPFKQKEAADIERIVDAFVGNLKDYVVVSQNSDGSKELSGTLSESQIPALVNAIVSFQFKNEFGYRASLGNGIPRMTKDIYVKEIKGKMVVDKNGIVQSVLGTGILYGKDDNDKEHNITFEVLGKLTNVNSTTVKKPDLTGKKVEKIVSPSENGVGNPESYIGTYKNNIVIQKDGKFIKIGERIVEITSFDGKNISGKYREEYLKGYENYASSGIKEYTFSGPLEKGGFGGRVNIQDSTGSSGMCFVSIHPSIPKINLNPETIKTNMNDYDGEFNRVFE</sequence>
<organism evidence="2 3">
    <name type="scientific">Fonticella tunisiensis</name>
    <dbReference type="NCBI Taxonomy" id="1096341"/>
    <lineage>
        <taxon>Bacteria</taxon>
        <taxon>Bacillati</taxon>
        <taxon>Bacillota</taxon>
        <taxon>Clostridia</taxon>
        <taxon>Eubacteriales</taxon>
        <taxon>Clostridiaceae</taxon>
        <taxon>Fonticella</taxon>
    </lineage>
</organism>
<accession>A0A4R7KSR5</accession>
<dbReference type="RefSeq" id="WP_133628264.1">
    <property type="nucleotide sequence ID" value="NZ_SOAZ01000011.1"/>
</dbReference>
<evidence type="ECO:0000313" key="2">
    <source>
        <dbReference type="EMBL" id="TDT58469.1"/>
    </source>
</evidence>